<dbReference type="KEGG" id="vg:65128786"/>
<protein>
    <submittedName>
        <fullName evidence="1">Uncharacterized protein</fullName>
    </submittedName>
</protein>
<evidence type="ECO:0000313" key="1">
    <source>
        <dbReference type="EMBL" id="QOR58316.1"/>
    </source>
</evidence>
<proteinExistence type="predicted"/>
<dbReference type="EMBL" id="MT774378">
    <property type="protein sequence ID" value="QOR58316.1"/>
    <property type="molecule type" value="Genomic_DNA"/>
</dbReference>
<dbReference type="Proteomes" id="UP000593828">
    <property type="component" value="Segment"/>
</dbReference>
<sequence length="434" mass="50034">MTREEIIEEVHKAYDEFMDKPRKILQIFEDFFGEDKVDMQGYPPFEEILNGFDRIDVRSMLSELYPNSTIDSILEENHIIEREILELPVTSESVLMKCIFPHLKKFIERTFNDLYILVHFPSVRVTNEYGRYIDIQHLYAKVPFYSDGKGKGYFSLNRSEYPLDQFICGYMHSHINIIPVNNFTAFQAPCTGTGPINSTLSTLCCSFDESIWQLLCVELDKYVRVESIAGVPYNRLENVSLNFRGSTYHRFTLNSLNGTSTNLRFFATEDGKNRKSFIKYLLESNKLKFNFKNGSYSIAMSPVEYIITVSDAFIDWANKEYVEGRFGYSFNYFLEAEILKKGKVKNDIIFISGSRNVRLSDYESHIGKKVCTFKGKDVNLVIKAPSQEDSNEVLFLNTDVAERILNSVLLILNSKYGRETGETNLGAGSQKYCI</sequence>
<organism evidence="1 2">
    <name type="scientific">uncultured phage cr106_1</name>
    <dbReference type="NCBI Taxonomy" id="2772062"/>
    <lineage>
        <taxon>Viruses</taxon>
        <taxon>Duplodnaviria</taxon>
        <taxon>Heunggongvirae</taxon>
        <taxon>Uroviricota</taxon>
        <taxon>Caudoviricetes</taxon>
        <taxon>Crassvirales</taxon>
        <taxon>Steigviridae</taxon>
        <taxon>Asinivirinae</taxon>
        <taxon>Mahstovirus</taxon>
        <taxon>Mahstovirus faecalis</taxon>
    </lineage>
</organism>
<accession>A0A7M1RVK2</accession>
<name>A0A7M1RVK2_9CAUD</name>
<dbReference type="RefSeq" id="YP_010110474.1">
    <property type="nucleotide sequence ID" value="NC_055871.1"/>
</dbReference>
<evidence type="ECO:0000313" key="2">
    <source>
        <dbReference type="Proteomes" id="UP000593828"/>
    </source>
</evidence>
<dbReference type="GeneID" id="65128786"/>
<keyword evidence="2" id="KW-1185">Reference proteome</keyword>
<reference evidence="1 2" key="1">
    <citation type="submission" date="2020-07" db="EMBL/GenBank/DDBJ databases">
        <title>Taxonomic proposal: Crassvirales, a new order of highly abundant and diverse bacterial viruses.</title>
        <authorList>
            <person name="Shkoporov A.N."/>
            <person name="Stockdale S.R."/>
            <person name="Guerin E."/>
            <person name="Ross R.P."/>
            <person name="Hill C."/>
        </authorList>
    </citation>
    <scope>NUCLEOTIDE SEQUENCE [LARGE SCALE GENOMIC DNA]</scope>
</reference>